<sequence>MHLEFRYIMLLSMPRLILPLQLSFSYTVLVLPEVLFSHEFSLVLFKYNAQLLSVPSPSNDLMIYNSFGLKNVQTFAQKLWYAMKVDVQNSTTIFIQMMLIAMLEQGFKI</sequence>
<name>A0AAN9JSC8_CLITE</name>
<reference evidence="1 2" key="1">
    <citation type="submission" date="2024-01" db="EMBL/GenBank/DDBJ databases">
        <title>The genomes of 5 underutilized Papilionoideae crops provide insights into root nodulation and disease resistance.</title>
        <authorList>
            <person name="Yuan L."/>
        </authorList>
    </citation>
    <scope>NUCLEOTIDE SEQUENCE [LARGE SCALE GENOMIC DNA]</scope>
    <source>
        <strain evidence="1">LY-2023</strain>
        <tissue evidence="1">Leaf</tissue>
    </source>
</reference>
<gene>
    <name evidence="1" type="ORF">RJT34_14110</name>
</gene>
<comment type="caution">
    <text evidence="1">The sequence shown here is derived from an EMBL/GenBank/DDBJ whole genome shotgun (WGS) entry which is preliminary data.</text>
</comment>
<dbReference type="EMBL" id="JAYKXN010000003">
    <property type="protein sequence ID" value="KAK7303208.1"/>
    <property type="molecule type" value="Genomic_DNA"/>
</dbReference>
<evidence type="ECO:0000313" key="1">
    <source>
        <dbReference type="EMBL" id="KAK7303208.1"/>
    </source>
</evidence>
<proteinExistence type="predicted"/>
<keyword evidence="2" id="KW-1185">Reference proteome</keyword>
<dbReference type="Proteomes" id="UP001359559">
    <property type="component" value="Unassembled WGS sequence"/>
</dbReference>
<accession>A0AAN9JSC8</accession>
<evidence type="ECO:0000313" key="2">
    <source>
        <dbReference type="Proteomes" id="UP001359559"/>
    </source>
</evidence>
<protein>
    <submittedName>
        <fullName evidence="1">Uncharacterized protein</fullName>
    </submittedName>
</protein>
<organism evidence="1 2">
    <name type="scientific">Clitoria ternatea</name>
    <name type="common">Butterfly pea</name>
    <dbReference type="NCBI Taxonomy" id="43366"/>
    <lineage>
        <taxon>Eukaryota</taxon>
        <taxon>Viridiplantae</taxon>
        <taxon>Streptophyta</taxon>
        <taxon>Embryophyta</taxon>
        <taxon>Tracheophyta</taxon>
        <taxon>Spermatophyta</taxon>
        <taxon>Magnoliopsida</taxon>
        <taxon>eudicotyledons</taxon>
        <taxon>Gunneridae</taxon>
        <taxon>Pentapetalae</taxon>
        <taxon>rosids</taxon>
        <taxon>fabids</taxon>
        <taxon>Fabales</taxon>
        <taxon>Fabaceae</taxon>
        <taxon>Papilionoideae</taxon>
        <taxon>50 kb inversion clade</taxon>
        <taxon>NPAAA clade</taxon>
        <taxon>indigoferoid/millettioid clade</taxon>
        <taxon>Phaseoleae</taxon>
        <taxon>Clitoria</taxon>
    </lineage>
</organism>
<dbReference type="AlphaFoldDB" id="A0AAN9JSC8"/>